<protein>
    <submittedName>
        <fullName evidence="2">Uncharacterized protein</fullName>
    </submittedName>
</protein>
<feature type="transmembrane region" description="Helical" evidence="1">
    <location>
        <begin position="31"/>
        <end position="54"/>
    </location>
</feature>
<name>A0A151AIS8_9EURY</name>
<dbReference type="Proteomes" id="UP000075321">
    <property type="component" value="Unassembled WGS sequence"/>
</dbReference>
<keyword evidence="3" id="KW-1185">Reference proteome</keyword>
<feature type="transmembrane region" description="Helical" evidence="1">
    <location>
        <begin position="185"/>
        <end position="202"/>
    </location>
</feature>
<reference evidence="2 3" key="1">
    <citation type="submission" date="2016-02" db="EMBL/GenBank/DDBJ databases">
        <title>Genome sequence of Halalkalicoccus paucihalophilus DSM 24557.</title>
        <authorList>
            <person name="Poehlein A."/>
            <person name="Daniel R."/>
        </authorList>
    </citation>
    <scope>NUCLEOTIDE SEQUENCE [LARGE SCALE GENOMIC DNA]</scope>
    <source>
        <strain evidence="2 3">DSM 24557</strain>
    </source>
</reference>
<feature type="transmembrane region" description="Helical" evidence="1">
    <location>
        <begin position="516"/>
        <end position="537"/>
    </location>
</feature>
<gene>
    <name evidence="2" type="ORF">HAPAU_02370</name>
</gene>
<feature type="transmembrane region" description="Helical" evidence="1">
    <location>
        <begin position="60"/>
        <end position="86"/>
    </location>
</feature>
<keyword evidence="1" id="KW-1133">Transmembrane helix</keyword>
<dbReference type="OrthoDB" id="293659at2157"/>
<evidence type="ECO:0000313" key="3">
    <source>
        <dbReference type="Proteomes" id="UP000075321"/>
    </source>
</evidence>
<feature type="transmembrane region" description="Helical" evidence="1">
    <location>
        <begin position="465"/>
        <end position="485"/>
    </location>
</feature>
<evidence type="ECO:0000256" key="1">
    <source>
        <dbReference type="SAM" id="Phobius"/>
    </source>
</evidence>
<sequence length="547" mass="56985">MNWPTPRTSARIARIECLRGRRAISTEPIQLLGFAVFTLLFVGGPTVGGSYVAYHFADSIVAAVPVLAVARGALALLWLVSAILLAQRAVGKTGRIDNDAGLLTTVPAADVVGGLVLAEFARLMSVVAVPILAVSAALAIGLRAPTAFPSLVLALFALFVTALLAGHLVGTLLKTVFARSELLTRYRSVLAVVGFLVYLAAVSSQAFGRVLSRLFVLLQDVPIAWFGDLLVLGVPGVDPDPMRVAGAICLLVIGGPSLLALDVRTAIRLWYSDGARPAARTRHGSSGSNPVLSRVATGPTRTVAATVWARTARAPFRLVYVAYPLLFLFVPLRDAATSGRVPESLPVLLALYGAWAIGAAALNPLGDEGPMLPVTLTSTVRGSQFVRGQVLSVTAVGLPVLVAVIAIAGALSPLEPTVWVLLTAVSALLSVTGPVVALAIGTAFPRFGAVRITRNRRVVVPSKRAFVSYSFVLAMGFFGAGVALIPGGATLVSNAVAFWSTLLVSPVEIAPATLRLVGGVVAVSLGAVVPPVAYQYVVRRFDTYTLA</sequence>
<feature type="transmembrane region" description="Helical" evidence="1">
    <location>
        <begin position="344"/>
        <end position="362"/>
    </location>
</feature>
<feature type="transmembrane region" description="Helical" evidence="1">
    <location>
        <begin position="314"/>
        <end position="332"/>
    </location>
</feature>
<feature type="transmembrane region" description="Helical" evidence="1">
    <location>
        <begin position="390"/>
        <end position="412"/>
    </location>
</feature>
<dbReference type="EMBL" id="LTAZ01000001">
    <property type="protein sequence ID" value="KYH27569.1"/>
    <property type="molecule type" value="Genomic_DNA"/>
</dbReference>
<feature type="transmembrane region" description="Helical" evidence="1">
    <location>
        <begin position="123"/>
        <end position="144"/>
    </location>
</feature>
<comment type="caution">
    <text evidence="2">The sequence shown here is derived from an EMBL/GenBank/DDBJ whole genome shotgun (WGS) entry which is preliminary data.</text>
</comment>
<dbReference type="AlphaFoldDB" id="A0A151AIS8"/>
<dbReference type="RefSeq" id="WP_066378496.1">
    <property type="nucleotide sequence ID" value="NZ_LTAZ01000001.1"/>
</dbReference>
<evidence type="ECO:0000313" key="2">
    <source>
        <dbReference type="EMBL" id="KYH27569.1"/>
    </source>
</evidence>
<accession>A0A151AIS8</accession>
<feature type="transmembrane region" description="Helical" evidence="1">
    <location>
        <begin position="242"/>
        <end position="261"/>
    </location>
</feature>
<feature type="transmembrane region" description="Helical" evidence="1">
    <location>
        <begin position="151"/>
        <end position="173"/>
    </location>
</feature>
<keyword evidence="1" id="KW-0472">Membrane</keyword>
<dbReference type="PATRIC" id="fig|1008153.3.peg.241"/>
<organism evidence="2 3">
    <name type="scientific">Halalkalicoccus paucihalophilus</name>
    <dbReference type="NCBI Taxonomy" id="1008153"/>
    <lineage>
        <taxon>Archaea</taxon>
        <taxon>Methanobacteriati</taxon>
        <taxon>Methanobacteriota</taxon>
        <taxon>Stenosarchaea group</taxon>
        <taxon>Halobacteria</taxon>
        <taxon>Halobacteriales</taxon>
        <taxon>Halococcaceae</taxon>
        <taxon>Halalkalicoccus</taxon>
    </lineage>
</organism>
<proteinExistence type="predicted"/>
<keyword evidence="1" id="KW-0812">Transmembrane</keyword>
<feature type="transmembrane region" description="Helical" evidence="1">
    <location>
        <begin position="418"/>
        <end position="444"/>
    </location>
</feature>